<organism evidence="3 4">
    <name type="scientific">Deinococcus phoenicis</name>
    <dbReference type="NCBI Taxonomy" id="1476583"/>
    <lineage>
        <taxon>Bacteria</taxon>
        <taxon>Thermotogati</taxon>
        <taxon>Deinococcota</taxon>
        <taxon>Deinococci</taxon>
        <taxon>Deinococcales</taxon>
        <taxon>Deinococcaceae</taxon>
        <taxon>Deinococcus</taxon>
    </lineage>
</organism>
<dbReference type="Pfam" id="PF08450">
    <property type="entry name" value="SGL"/>
    <property type="match status" value="1"/>
</dbReference>
<sequence>MVGVTASATPGETTTATVDIGGVKADFKVTTRAAAPTEDSTPDAFDFPDRSDLTPDEIYTSPAIKVSGINIPVTASAEGGLLSVNDGPHQPTATVKTGDSIKVVTQTPSTFAATKTVTVKIGTVSDTFTLTTLPADTTPDPFSFTDQKDVKRGSTVTSDEVTVTGINAPAPIAVTGGTLLINGQTSTQMTVKAGDKVVVQVTASSSPSTSVSATVTIGGKSAIFTVTTKAAPPADTTPDPFSFKEQKDVVPGSTVTSNEVTVTGINAPAPISVTGGTLLINGQTSTQTTVRAGDKVAVKLTSAATLSTPVSATVTIGGQSATFTVTTMPRVSEVADLNPYGPPWLMDLAIDHQSNLYITSPYSDKLLKVTPAGQVSTFADPSSGYSLYGSDIVYVEGNLYVAAESHGILKITPAGELSVLADQDQGLNFPNFMTNDAQGNLYVVDGSAVKKVTLDGTVSTFYQGQDFLFGLAVGADGSLYLADPNAKELIKIAPGGTRNVLADSAAGLSSPVQLALDAEGNLYVTTNDSSIQKVTPAGVVSTVATKADGLSAPHGLKLDGSGNLYVVNGNGKVLRIRL</sequence>
<dbReference type="PANTHER" id="PTHR47572:SF4">
    <property type="entry name" value="LACTONASE DRP35"/>
    <property type="match status" value="1"/>
</dbReference>
<comment type="caution">
    <text evidence="3">The sequence shown here is derived from an EMBL/GenBank/DDBJ whole genome shotgun (WGS) entry which is preliminary data.</text>
</comment>
<name>A0A016QR69_9DEIO</name>
<dbReference type="PATRIC" id="fig|1476583.3.peg.1309"/>
<evidence type="ECO:0000313" key="4">
    <source>
        <dbReference type="Proteomes" id="UP000020492"/>
    </source>
</evidence>
<dbReference type="EMBL" id="JHAC01000019">
    <property type="protein sequence ID" value="EYB68620.1"/>
    <property type="molecule type" value="Genomic_DNA"/>
</dbReference>
<gene>
    <name evidence="3" type="ORF">DEIPH_ctg019orf0036</name>
</gene>
<dbReference type="Gene3D" id="2.120.10.30">
    <property type="entry name" value="TolB, C-terminal domain"/>
    <property type="match status" value="1"/>
</dbReference>
<dbReference type="InterPro" id="IPR013658">
    <property type="entry name" value="SGL"/>
</dbReference>
<accession>A0A016QR69</accession>
<dbReference type="InterPro" id="IPR051262">
    <property type="entry name" value="SMP-30/CGR1_Lactonase"/>
</dbReference>
<keyword evidence="4" id="KW-1185">Reference proteome</keyword>
<keyword evidence="1" id="KW-0378">Hydrolase</keyword>
<dbReference type="GO" id="GO:0016787">
    <property type="term" value="F:hydrolase activity"/>
    <property type="evidence" value="ECO:0007669"/>
    <property type="project" value="UniProtKB-KW"/>
</dbReference>
<dbReference type="SUPFAM" id="SSF63829">
    <property type="entry name" value="Calcium-dependent phosphotriesterase"/>
    <property type="match status" value="1"/>
</dbReference>
<proteinExistence type="predicted"/>
<evidence type="ECO:0000313" key="3">
    <source>
        <dbReference type="EMBL" id="EYB68620.1"/>
    </source>
</evidence>
<dbReference type="PANTHER" id="PTHR47572">
    <property type="entry name" value="LIPOPROTEIN-RELATED"/>
    <property type="match status" value="1"/>
</dbReference>
<dbReference type="AlphaFoldDB" id="A0A016QR69"/>
<feature type="domain" description="SMP-30/Gluconolactonase/LRE-like region" evidence="2">
    <location>
        <begin position="353"/>
        <end position="543"/>
    </location>
</feature>
<dbReference type="InterPro" id="IPR011042">
    <property type="entry name" value="6-blade_b-propeller_TolB-like"/>
</dbReference>
<evidence type="ECO:0000259" key="2">
    <source>
        <dbReference type="Pfam" id="PF08450"/>
    </source>
</evidence>
<dbReference type="Proteomes" id="UP000020492">
    <property type="component" value="Unassembled WGS sequence"/>
</dbReference>
<protein>
    <recommendedName>
        <fullName evidence="2">SMP-30/Gluconolactonase/LRE-like region domain-containing protein</fullName>
    </recommendedName>
</protein>
<evidence type="ECO:0000256" key="1">
    <source>
        <dbReference type="ARBA" id="ARBA00022801"/>
    </source>
</evidence>
<dbReference type="eggNOG" id="COG3386">
    <property type="taxonomic scope" value="Bacteria"/>
</dbReference>
<reference evidence="3 4" key="1">
    <citation type="submission" date="2014-03" db="EMBL/GenBank/DDBJ databases">
        <title>Draft genome sequence of Deinococcus phoenicis 1P10ME.</title>
        <authorList>
            <person name="Stepanov V.G."/>
            <person name="Vaishampayan P."/>
            <person name="Venkateswaran K."/>
            <person name="Fox G.E."/>
        </authorList>
    </citation>
    <scope>NUCLEOTIDE SEQUENCE [LARGE SCALE GENOMIC DNA]</scope>
    <source>
        <strain evidence="3 4">1P10ME</strain>
    </source>
</reference>